<organism evidence="1 2">
    <name type="scientific">Oenococcus kitaharae DSM 17330</name>
    <dbReference type="NCBI Taxonomy" id="1045004"/>
    <lineage>
        <taxon>Bacteria</taxon>
        <taxon>Bacillati</taxon>
        <taxon>Bacillota</taxon>
        <taxon>Bacilli</taxon>
        <taxon>Lactobacillales</taxon>
        <taxon>Lactobacillaceae</taxon>
        <taxon>Oenococcus</taxon>
    </lineage>
</organism>
<evidence type="ECO:0000313" key="1">
    <source>
        <dbReference type="EMBL" id="EHN58419.1"/>
    </source>
</evidence>
<accession>G9WIX0</accession>
<evidence type="ECO:0000313" key="2">
    <source>
        <dbReference type="Proteomes" id="UP000004959"/>
    </source>
</evidence>
<gene>
    <name evidence="1" type="ORF">OKIT_0295</name>
</gene>
<dbReference type="PATRIC" id="fig|1045004.4.peg.296"/>
<keyword evidence="2" id="KW-1185">Reference proteome</keyword>
<sequence>MLDYKNKKLNPARRGRIKMKKASSLILLIFGVIIVIGGSLQAEHKSKPIVSAQQYLQK</sequence>
<dbReference type="AlphaFoldDB" id="G9WIX0"/>
<protein>
    <submittedName>
        <fullName evidence="1">Uncharacterized protein</fullName>
    </submittedName>
</protein>
<name>G9WIX0_9LACO</name>
<dbReference type="EMBL" id="AFVZ01000001">
    <property type="protein sequence ID" value="EHN58419.1"/>
    <property type="molecule type" value="Genomic_DNA"/>
</dbReference>
<proteinExistence type="predicted"/>
<comment type="caution">
    <text evidence="1">The sequence shown here is derived from an EMBL/GenBank/DDBJ whole genome shotgun (WGS) entry which is preliminary data.</text>
</comment>
<reference evidence="1 2" key="1">
    <citation type="journal article" date="2012" name="PLoS ONE">
        <title>Functional divergence in the genus oenococcus as predicted by genome sequencing of the newly-described species, Oenococcus kitaharae.</title>
        <authorList>
            <person name="Borneman A.R."/>
            <person name="McCarthy J.M."/>
            <person name="Chambers P.J."/>
            <person name="Bartowsky E.J."/>
        </authorList>
    </citation>
    <scope>NUCLEOTIDE SEQUENCE [LARGE SCALE GENOMIC DNA]</scope>
    <source>
        <strain evidence="2">DSM17330</strain>
    </source>
</reference>
<dbReference type="Proteomes" id="UP000004959">
    <property type="component" value="Chromosome"/>
</dbReference>
<dbReference type="HOGENOM" id="CLU_2974924_0_0_9"/>